<dbReference type="GO" id="GO:0006508">
    <property type="term" value="P:proteolysis"/>
    <property type="evidence" value="ECO:0007669"/>
    <property type="project" value="UniProtKB-KW"/>
</dbReference>
<dbReference type="AlphaFoldDB" id="A0A9X3E6T1"/>
<dbReference type="GO" id="GO:0008236">
    <property type="term" value="F:serine-type peptidase activity"/>
    <property type="evidence" value="ECO:0007669"/>
    <property type="project" value="UniProtKB-KW"/>
</dbReference>
<reference evidence="7" key="1">
    <citation type="submission" date="2022-11" db="EMBL/GenBank/DDBJ databases">
        <title>Biodiversity and phylogenetic relationships of bacteria.</title>
        <authorList>
            <person name="Machado R.A.R."/>
            <person name="Bhat A."/>
            <person name="Loulou A."/>
            <person name="Kallel S."/>
        </authorList>
    </citation>
    <scope>NUCLEOTIDE SEQUENCE</scope>
    <source>
        <strain evidence="7">K-TC2</strain>
    </source>
</reference>
<keyword evidence="2" id="KW-0645">Protease</keyword>
<keyword evidence="3" id="KW-0378">Hydrolase</keyword>
<gene>
    <name evidence="7" type="primary">sppA</name>
    <name evidence="7" type="ORF">OSH07_00760</name>
</gene>
<keyword evidence="8" id="KW-1185">Reference proteome</keyword>
<dbReference type="Pfam" id="PF01343">
    <property type="entry name" value="Peptidase_S49"/>
    <property type="match status" value="1"/>
</dbReference>
<protein>
    <submittedName>
        <fullName evidence="7">Signal peptide peptidase SppA</fullName>
    </submittedName>
</protein>
<dbReference type="RefSeq" id="WP_266336699.1">
    <property type="nucleotide sequence ID" value="NZ_JAPKNK010000001.1"/>
</dbReference>
<dbReference type="PANTHER" id="PTHR42987">
    <property type="entry name" value="PEPTIDASE S49"/>
    <property type="match status" value="1"/>
</dbReference>
<evidence type="ECO:0000256" key="2">
    <source>
        <dbReference type="ARBA" id="ARBA00022670"/>
    </source>
</evidence>
<keyword evidence="4" id="KW-0720">Serine protease</keyword>
<dbReference type="PANTHER" id="PTHR42987:SF6">
    <property type="entry name" value="PROTEINASE IV"/>
    <property type="match status" value="1"/>
</dbReference>
<dbReference type="EMBL" id="JAPKNK010000001">
    <property type="protein sequence ID" value="MCX5567715.1"/>
    <property type="molecule type" value="Genomic_DNA"/>
</dbReference>
<dbReference type="NCBIfam" id="TIGR00706">
    <property type="entry name" value="SppA_dom"/>
    <property type="match status" value="1"/>
</dbReference>
<dbReference type="Gene3D" id="3.90.226.10">
    <property type="entry name" value="2-enoyl-CoA Hydratase, Chain A, domain 1"/>
    <property type="match status" value="1"/>
</dbReference>
<evidence type="ECO:0000313" key="8">
    <source>
        <dbReference type="Proteomes" id="UP001144805"/>
    </source>
</evidence>
<dbReference type="SUPFAM" id="SSF52096">
    <property type="entry name" value="ClpP/crotonase"/>
    <property type="match status" value="1"/>
</dbReference>
<sequence>MSMDADQILDRRRLRRKLTTWRILAFVAAALAIVGGGLLAAGPDGIGGRSRPHIARVTISGFISENQDQLDLIDKIAKSDAVQGVIVSINSGGGATAGGEALYDAIRKLAAEKPTVAAIRTVGASAAYMTAIATDHIVAYRSSITGSIGVLFQSPEVSGAMEKLGIKLTEVKSSPLKAAPSPFAPPSPESLAVIDSLIRDTYNWFVDIVAERRKLDRPKALALADGRVYSGHQALEAGLIDEIGGEEAAIGWLTTKRGVDARLHVIDWEPEGSSSPFSFASAAFAWLAREAGFAPDWLRGSGLSGLIPARLQLDGLLSVWQAPAGLNDAEGAPR</sequence>
<comment type="caution">
    <text evidence="7">The sequence shown here is derived from an EMBL/GenBank/DDBJ whole genome shotgun (WGS) entry which is preliminary data.</text>
</comment>
<proteinExistence type="inferred from homology"/>
<feature type="domain" description="Peptidase S49" evidence="6">
    <location>
        <begin position="109"/>
        <end position="259"/>
    </location>
</feature>
<keyword evidence="5" id="KW-0812">Transmembrane</keyword>
<evidence type="ECO:0000313" key="7">
    <source>
        <dbReference type="EMBL" id="MCX5567715.1"/>
    </source>
</evidence>
<dbReference type="InterPro" id="IPR047272">
    <property type="entry name" value="S49_SppA_C"/>
</dbReference>
<evidence type="ECO:0000259" key="6">
    <source>
        <dbReference type="Pfam" id="PF01343"/>
    </source>
</evidence>
<evidence type="ECO:0000256" key="5">
    <source>
        <dbReference type="SAM" id="Phobius"/>
    </source>
</evidence>
<name>A0A9X3E6T1_9HYPH</name>
<dbReference type="CDD" id="cd07023">
    <property type="entry name" value="S49_Sppa_N_C"/>
    <property type="match status" value="1"/>
</dbReference>
<evidence type="ECO:0000256" key="4">
    <source>
        <dbReference type="ARBA" id="ARBA00022825"/>
    </source>
</evidence>
<comment type="similarity">
    <text evidence="1">Belongs to the peptidase S49 family.</text>
</comment>
<dbReference type="Proteomes" id="UP001144805">
    <property type="component" value="Unassembled WGS sequence"/>
</dbReference>
<accession>A0A9X3E6T1</accession>
<evidence type="ECO:0000256" key="3">
    <source>
        <dbReference type="ARBA" id="ARBA00022801"/>
    </source>
</evidence>
<keyword evidence="5" id="KW-0472">Membrane</keyword>
<evidence type="ECO:0000256" key="1">
    <source>
        <dbReference type="ARBA" id="ARBA00008683"/>
    </source>
</evidence>
<dbReference type="Gene3D" id="6.20.330.10">
    <property type="match status" value="1"/>
</dbReference>
<dbReference type="InterPro" id="IPR004635">
    <property type="entry name" value="Pept_S49_SppA"/>
</dbReference>
<organism evidence="7 8">
    <name type="scientific">Kaistia nematophila</name>
    <dbReference type="NCBI Taxonomy" id="2994654"/>
    <lineage>
        <taxon>Bacteria</taxon>
        <taxon>Pseudomonadati</taxon>
        <taxon>Pseudomonadota</taxon>
        <taxon>Alphaproteobacteria</taxon>
        <taxon>Hyphomicrobiales</taxon>
        <taxon>Kaistiaceae</taxon>
        <taxon>Kaistia</taxon>
    </lineage>
</organism>
<dbReference type="InterPro" id="IPR002142">
    <property type="entry name" value="Peptidase_S49"/>
</dbReference>
<keyword evidence="5" id="KW-1133">Transmembrane helix</keyword>
<feature type="transmembrane region" description="Helical" evidence="5">
    <location>
        <begin position="21"/>
        <end position="42"/>
    </location>
</feature>
<dbReference type="InterPro" id="IPR029045">
    <property type="entry name" value="ClpP/crotonase-like_dom_sf"/>
</dbReference>